<dbReference type="GO" id="GO:0032958">
    <property type="term" value="P:inositol phosphate biosynthetic process"/>
    <property type="evidence" value="ECO:0007669"/>
    <property type="project" value="InterPro"/>
</dbReference>
<evidence type="ECO:0000313" key="11">
    <source>
        <dbReference type="Proteomes" id="UP000076408"/>
    </source>
</evidence>
<dbReference type="AlphaFoldDB" id="A0A182YC94"/>
<evidence type="ECO:0000256" key="6">
    <source>
        <dbReference type="ARBA" id="ARBA00036164"/>
    </source>
</evidence>
<feature type="compositionally biased region" description="Low complexity" evidence="9">
    <location>
        <begin position="609"/>
        <end position="625"/>
    </location>
</feature>
<evidence type="ECO:0000256" key="1">
    <source>
        <dbReference type="ARBA" id="ARBA00007374"/>
    </source>
</evidence>
<keyword evidence="11" id="KW-1185">Reference proteome</keyword>
<dbReference type="EnsemblMetazoa" id="ASTEI06080-RA">
    <property type="protein sequence ID" value="ASTEI06080-PA"/>
    <property type="gene ID" value="ASTEI06080"/>
</dbReference>
<dbReference type="VEuPathDB" id="VectorBase:ASTEI06080"/>
<sequence length="762" mass="85506">MNSDESRLDKGIVVRHLSLLTKQKRTSTITVVIMSEGECIPSNLPAGVLQLENQVAGHTAAQGCLGLLKTTSDGTILKPTGKVLCGLREIAFYERLQEARNRSTDEAAGDEPTDLWTVLCQVVPRYYGHPKQTINGTEVEFIQLEDLTEGLKWPCIMDVKIGRRTWDPLATPEKRKAEESKYRACRQRFGLCIPGFQLYSVRDGGQLIRHGKDYGKQLTEDNIRDAFLLYLNATETGRVSRTLLEQFLHDLHLIRDWARKQTAFRLYSSSVLLVYDAARLATARSELQRTSLTNANGTLLLTAKARMIDFAHAFPTEAGEADTVDENYLQGVDSLKRKTSATKRPTTLNVGGPAGSQGKKSPLGYGMQNADECPTLPDGFVPLPCQVAGHAFHKGTDSLGNVDDGSVLKPVAKLLAGQREIKFYEQITNASARELVVLRELTPQYRGHQKLPIGGELIDFLKLEDLTHGMLEPCIMDVKIGRRSWDPLATEEKRLYEASKYVESREAYGFCIPGFQFYSLQTGRLQRYGKEYGKKLTEVTVKDAVRRFLNADGGLCRQQLIQLLTDLWNIQRWARTQTSFRLYASSVLLVYDARRLKPVLQHAGKRTPHTPSTPTGTGSGASTPGTPVFCTTSVNELGDVEPLQHYFKIQRSHSANHNYEEDIKVMKENYTFMLDNLVGSYEDKVWAKARMIDFAHTFTQPSNTESPPSVDRNYLAGIDSLVKLFEDLLKDSQSDLSSSYFTFYLSYGRFLKFKSLAYGQKV</sequence>
<evidence type="ECO:0000256" key="5">
    <source>
        <dbReference type="ARBA" id="ARBA00022840"/>
    </source>
</evidence>
<dbReference type="EC" id="2.7.-.-" evidence="8"/>
<keyword evidence="4 8" id="KW-0418">Kinase</keyword>
<dbReference type="InterPro" id="IPR038286">
    <property type="entry name" value="IPK_sf"/>
</dbReference>
<proteinExistence type="inferred from homology"/>
<dbReference type="GO" id="GO:0047326">
    <property type="term" value="F:inositol-1,3,4,6-tetrakisphosphate 5-kinase activity"/>
    <property type="evidence" value="ECO:0007669"/>
    <property type="project" value="RHEA"/>
</dbReference>
<evidence type="ECO:0000256" key="4">
    <source>
        <dbReference type="ARBA" id="ARBA00022777"/>
    </source>
</evidence>
<dbReference type="GO" id="GO:0008440">
    <property type="term" value="F:inositol-1,4,5-trisphosphate 3-kinase activity"/>
    <property type="evidence" value="ECO:0007669"/>
    <property type="project" value="TreeGrafter"/>
</dbReference>
<evidence type="ECO:0000256" key="9">
    <source>
        <dbReference type="SAM" id="MobiDB-lite"/>
    </source>
</evidence>
<keyword evidence="2 8" id="KW-0808">Transferase</keyword>
<dbReference type="VEuPathDB" id="VectorBase:ASTEI20_041197"/>
<dbReference type="PANTHER" id="PTHR12400:SF51">
    <property type="entry name" value="INOSITOL POLYPHOSPHATE MULTIKINASE"/>
    <property type="match status" value="1"/>
</dbReference>
<evidence type="ECO:0000256" key="8">
    <source>
        <dbReference type="RuleBase" id="RU363090"/>
    </source>
</evidence>
<keyword evidence="5" id="KW-0067">ATP-binding</keyword>
<dbReference type="PANTHER" id="PTHR12400">
    <property type="entry name" value="INOSITOL POLYPHOSPHATE KINASE"/>
    <property type="match status" value="1"/>
</dbReference>
<reference evidence="11" key="1">
    <citation type="journal article" date="2014" name="Genome Biol.">
        <title>Genome analysis of a major urban malaria vector mosquito, Anopheles stephensi.</title>
        <authorList>
            <person name="Jiang X."/>
            <person name="Peery A."/>
            <person name="Hall A.B."/>
            <person name="Sharma A."/>
            <person name="Chen X.G."/>
            <person name="Waterhouse R.M."/>
            <person name="Komissarov A."/>
            <person name="Riehle M.M."/>
            <person name="Shouche Y."/>
            <person name="Sharakhova M.V."/>
            <person name="Lawson D."/>
            <person name="Pakpour N."/>
            <person name="Arensburger P."/>
            <person name="Davidson V.L."/>
            <person name="Eiglmeier K."/>
            <person name="Emrich S."/>
            <person name="George P."/>
            <person name="Kennedy R.C."/>
            <person name="Mane S.P."/>
            <person name="Maslen G."/>
            <person name="Oringanje C."/>
            <person name="Qi Y."/>
            <person name="Settlage R."/>
            <person name="Tojo M."/>
            <person name="Tubio J.M."/>
            <person name="Unger M.F."/>
            <person name="Wang B."/>
            <person name="Vernick K.D."/>
            <person name="Ribeiro J.M."/>
            <person name="James A.A."/>
            <person name="Michel K."/>
            <person name="Riehle M.A."/>
            <person name="Luckhart S."/>
            <person name="Sharakhov I.V."/>
            <person name="Tu Z."/>
        </authorList>
    </citation>
    <scope>NUCLEOTIDE SEQUENCE [LARGE SCALE GENOMIC DNA]</scope>
    <source>
        <strain evidence="11">Indian</strain>
    </source>
</reference>
<comment type="catalytic activity">
    <reaction evidence="6">
        <text>1D-myo-inositol 1,4,5-trisphosphate + 2 ATP = 1D-myo-inositol 1,3,4,5,6-pentakisphosphate + 2 ADP + 2 H(+)</text>
        <dbReference type="Rhea" id="RHEA:32359"/>
        <dbReference type="ChEBI" id="CHEBI:15378"/>
        <dbReference type="ChEBI" id="CHEBI:30616"/>
        <dbReference type="ChEBI" id="CHEBI:57733"/>
        <dbReference type="ChEBI" id="CHEBI:203600"/>
        <dbReference type="ChEBI" id="CHEBI:456216"/>
        <dbReference type="EC" id="2.7.1.151"/>
    </reaction>
</comment>
<evidence type="ECO:0000256" key="2">
    <source>
        <dbReference type="ARBA" id="ARBA00022679"/>
    </source>
</evidence>
<name>A0A182YC94_ANOST</name>
<dbReference type="GO" id="GO:0005524">
    <property type="term" value="F:ATP binding"/>
    <property type="evidence" value="ECO:0007669"/>
    <property type="project" value="UniProtKB-KW"/>
</dbReference>
<protein>
    <recommendedName>
        <fullName evidence="8">Kinase</fullName>
        <ecNumber evidence="8">2.7.-.-</ecNumber>
    </recommendedName>
</protein>
<dbReference type="InterPro" id="IPR005522">
    <property type="entry name" value="IPK"/>
</dbReference>
<dbReference type="Pfam" id="PF03770">
    <property type="entry name" value="IPK"/>
    <property type="match status" value="2"/>
</dbReference>
<dbReference type="GO" id="GO:0005634">
    <property type="term" value="C:nucleus"/>
    <property type="evidence" value="ECO:0007669"/>
    <property type="project" value="TreeGrafter"/>
</dbReference>
<dbReference type="SUPFAM" id="SSF56104">
    <property type="entry name" value="SAICAR synthase-like"/>
    <property type="match status" value="2"/>
</dbReference>
<dbReference type="GO" id="GO:0005737">
    <property type="term" value="C:cytoplasm"/>
    <property type="evidence" value="ECO:0007669"/>
    <property type="project" value="TreeGrafter"/>
</dbReference>
<keyword evidence="3" id="KW-0547">Nucleotide-binding</keyword>
<evidence type="ECO:0000256" key="3">
    <source>
        <dbReference type="ARBA" id="ARBA00022741"/>
    </source>
</evidence>
<dbReference type="STRING" id="30069.A0A182YC94"/>
<dbReference type="VEuPathDB" id="VectorBase:ASTEI20_043317"/>
<dbReference type="Gene3D" id="3.30.470.160">
    <property type="entry name" value="Inositol polyphosphate kinase"/>
    <property type="match status" value="2"/>
</dbReference>
<evidence type="ECO:0000256" key="7">
    <source>
        <dbReference type="ARBA" id="ARBA00036525"/>
    </source>
</evidence>
<comment type="similarity">
    <text evidence="1 8">Belongs to the inositol phosphokinase (IPK) family.</text>
</comment>
<accession>A0A182YC94</accession>
<feature type="region of interest" description="Disordered" evidence="9">
    <location>
        <begin position="601"/>
        <end position="625"/>
    </location>
</feature>
<reference evidence="10" key="2">
    <citation type="submission" date="2020-05" db="UniProtKB">
        <authorList>
            <consortium name="EnsemblMetazoa"/>
        </authorList>
    </citation>
    <scope>IDENTIFICATION</scope>
    <source>
        <strain evidence="10">Indian</strain>
    </source>
</reference>
<evidence type="ECO:0000313" key="10">
    <source>
        <dbReference type="EnsemblMetazoa" id="ASTEI06080-PA"/>
    </source>
</evidence>
<dbReference type="OMA" id="IMSEGEC"/>
<organism evidence="10 11">
    <name type="scientific">Anopheles stephensi</name>
    <name type="common">Indo-Pakistan malaria mosquito</name>
    <dbReference type="NCBI Taxonomy" id="30069"/>
    <lineage>
        <taxon>Eukaryota</taxon>
        <taxon>Metazoa</taxon>
        <taxon>Ecdysozoa</taxon>
        <taxon>Arthropoda</taxon>
        <taxon>Hexapoda</taxon>
        <taxon>Insecta</taxon>
        <taxon>Pterygota</taxon>
        <taxon>Neoptera</taxon>
        <taxon>Endopterygota</taxon>
        <taxon>Diptera</taxon>
        <taxon>Nematocera</taxon>
        <taxon>Culicoidea</taxon>
        <taxon>Culicidae</taxon>
        <taxon>Anophelinae</taxon>
        <taxon>Anopheles</taxon>
    </lineage>
</organism>
<dbReference type="VEuPathDB" id="VectorBase:ASTE002101"/>
<dbReference type="Proteomes" id="UP000076408">
    <property type="component" value="Unassembled WGS sequence"/>
</dbReference>
<comment type="catalytic activity">
    <reaction evidence="7">
        <text>1D-myo-inositol 1,3,4,6-tetrakisphosphate + ATP = 1D-myo-inositol 1,3,4,5,6-pentakisphosphate + ADP + H(+)</text>
        <dbReference type="Rhea" id="RHEA:12717"/>
        <dbReference type="ChEBI" id="CHEBI:15378"/>
        <dbReference type="ChEBI" id="CHEBI:30616"/>
        <dbReference type="ChEBI" id="CHEBI:57660"/>
        <dbReference type="ChEBI" id="CHEBI:57733"/>
        <dbReference type="ChEBI" id="CHEBI:456216"/>
        <dbReference type="EC" id="2.7.1.140"/>
    </reaction>
</comment>